<keyword evidence="2" id="KW-0812">Transmembrane</keyword>
<feature type="compositionally biased region" description="Low complexity" evidence="1">
    <location>
        <begin position="495"/>
        <end position="509"/>
    </location>
</feature>
<name>A0AAV4LVK4_BABCB</name>
<accession>A0AAV4LVK4</accession>
<evidence type="ECO:0000313" key="4">
    <source>
        <dbReference type="Proteomes" id="UP001497744"/>
    </source>
</evidence>
<dbReference type="Pfam" id="PF01391">
    <property type="entry name" value="Collagen"/>
    <property type="match status" value="1"/>
</dbReference>
<dbReference type="EMBL" id="BPLF01000002">
    <property type="protein sequence ID" value="GIX63842.1"/>
    <property type="molecule type" value="Genomic_DNA"/>
</dbReference>
<feature type="compositionally biased region" description="Low complexity" evidence="1">
    <location>
        <begin position="440"/>
        <end position="477"/>
    </location>
</feature>
<dbReference type="InterPro" id="IPR008160">
    <property type="entry name" value="Collagen"/>
</dbReference>
<feature type="region of interest" description="Disordered" evidence="1">
    <location>
        <begin position="411"/>
        <end position="548"/>
    </location>
</feature>
<gene>
    <name evidence="3" type="ORF">BcabD6B2_32770</name>
</gene>
<feature type="transmembrane region" description="Helical" evidence="2">
    <location>
        <begin position="139"/>
        <end position="160"/>
    </location>
</feature>
<evidence type="ECO:0000313" key="3">
    <source>
        <dbReference type="EMBL" id="GIX63842.1"/>
    </source>
</evidence>
<feature type="compositionally biased region" description="Low complexity" evidence="1">
    <location>
        <begin position="525"/>
        <end position="538"/>
    </location>
</feature>
<feature type="compositionally biased region" description="Basic and acidic residues" evidence="1">
    <location>
        <begin position="510"/>
        <end position="524"/>
    </location>
</feature>
<dbReference type="AlphaFoldDB" id="A0AAV4LVK4"/>
<keyword evidence="2" id="KW-1133">Transmembrane helix</keyword>
<proteinExistence type="predicted"/>
<sequence>MANKRSLTDTPENIKEAIDWILRVTGKDGQDPGSGTTELAKQLYNIVNGTFSSADNSVLNEADVQALKSLYSWVGRNNNGDGIKKLVDALASGLATFIGYEKITQRGLYWGGIVKRMYKSSYDKGAKLDKTKTGKDPYICTKIFLSCVPLCYYFITYLYWRCSNTHGCNGAWSNATFNGQMPERMIRFRPKDRVDPYLKIFMEAVKYDNHQLNDFSGVGVMRELYKVLWEFRITDNVDLSAAKSSYSTYLKYVEKKSKSMMGSTPENCPLYSLNLLATAYWKSASATSRGISEAIENIRKAFESISTTRHDDYGNLKKDIANLHGKLKGFVDSTAATEPRSDGLQMAGSTGTGGAQGKPQQESPAAEAVGAAANAAAASGATPGLVAASGMAATGVMPGGGFVASAAAEVQTGRDNRSGGSGWGGGHDGGHTPSSSAVNTTTTETTTPTPTITTTTITTARGGETKTTGPPGTVGPAGKSGDRGEAGPAGPAGPIGPVGARGPAGPQGPRGDKGETGEQGDRGEPSPSSSPSSTVPESTAPPPQSSSAGSIAATLATFTAAGGGAAAYFLNIGGFGSIVKSILGIS</sequence>
<dbReference type="Proteomes" id="UP001497744">
    <property type="component" value="Unassembled WGS sequence"/>
</dbReference>
<organism evidence="3 4">
    <name type="scientific">Babesia caballi</name>
    <dbReference type="NCBI Taxonomy" id="5871"/>
    <lineage>
        <taxon>Eukaryota</taxon>
        <taxon>Sar</taxon>
        <taxon>Alveolata</taxon>
        <taxon>Apicomplexa</taxon>
        <taxon>Aconoidasida</taxon>
        <taxon>Piroplasmida</taxon>
        <taxon>Babesiidae</taxon>
        <taxon>Babesia</taxon>
    </lineage>
</organism>
<keyword evidence="2" id="KW-0472">Membrane</keyword>
<evidence type="ECO:0000256" key="1">
    <source>
        <dbReference type="SAM" id="MobiDB-lite"/>
    </source>
</evidence>
<protein>
    <submittedName>
        <fullName evidence="3">Collagen alpha-1(I) chain isoform X3</fullName>
    </submittedName>
</protein>
<dbReference type="RefSeq" id="XP_067715911.1">
    <property type="nucleotide sequence ID" value="XM_067859810.1"/>
</dbReference>
<keyword evidence="4" id="KW-1185">Reference proteome</keyword>
<dbReference type="PANTHER" id="PTHR24637">
    <property type="entry name" value="COLLAGEN"/>
    <property type="match status" value="1"/>
</dbReference>
<reference evidence="3 4" key="1">
    <citation type="submission" date="2021-06" db="EMBL/GenBank/DDBJ databases">
        <title>Genome sequence of Babesia caballi.</title>
        <authorList>
            <person name="Yamagishi J."/>
            <person name="Kidaka T."/>
            <person name="Ochi A."/>
        </authorList>
    </citation>
    <scope>NUCLEOTIDE SEQUENCE [LARGE SCALE GENOMIC DNA]</scope>
    <source>
        <strain evidence="3">USDA-D6B2</strain>
    </source>
</reference>
<feature type="region of interest" description="Disordered" evidence="1">
    <location>
        <begin position="337"/>
        <end position="368"/>
    </location>
</feature>
<keyword evidence="3" id="KW-0176">Collagen</keyword>
<dbReference type="PANTHER" id="PTHR24637:SF421">
    <property type="entry name" value="CUTICLE COLLAGEN DPY-2"/>
    <property type="match status" value="1"/>
</dbReference>
<dbReference type="GeneID" id="94195323"/>
<evidence type="ECO:0000256" key="2">
    <source>
        <dbReference type="SAM" id="Phobius"/>
    </source>
</evidence>
<comment type="caution">
    <text evidence="3">The sequence shown here is derived from an EMBL/GenBank/DDBJ whole genome shotgun (WGS) entry which is preliminary data.</text>
</comment>